<dbReference type="GO" id="GO:0006355">
    <property type="term" value="P:regulation of DNA-templated transcription"/>
    <property type="evidence" value="ECO:0007669"/>
    <property type="project" value="InterPro"/>
</dbReference>
<evidence type="ECO:0000256" key="1">
    <source>
        <dbReference type="ARBA" id="ARBA00023015"/>
    </source>
</evidence>
<evidence type="ECO:0000256" key="3">
    <source>
        <dbReference type="ARBA" id="ARBA00023163"/>
    </source>
</evidence>
<keyword evidence="3" id="KW-0804">Transcription</keyword>
<name>A0A1I3RZP1_9HYPH</name>
<dbReference type="AlphaFoldDB" id="A0A1I3RZP1"/>
<protein>
    <submittedName>
        <fullName evidence="5">DNA-binding transcriptional regulator, CsgD family</fullName>
    </submittedName>
</protein>
<proteinExistence type="predicted"/>
<dbReference type="SMART" id="SM00421">
    <property type="entry name" value="HTH_LUXR"/>
    <property type="match status" value="1"/>
</dbReference>
<dbReference type="PANTHER" id="PTHR44688:SF16">
    <property type="entry name" value="DNA-BINDING TRANSCRIPTIONAL ACTIVATOR DEVR_DOSR"/>
    <property type="match status" value="1"/>
</dbReference>
<evidence type="ECO:0000259" key="4">
    <source>
        <dbReference type="PROSITE" id="PS50043"/>
    </source>
</evidence>
<keyword evidence="2 5" id="KW-0238">DNA-binding</keyword>
<evidence type="ECO:0000313" key="6">
    <source>
        <dbReference type="Proteomes" id="UP000242763"/>
    </source>
</evidence>
<dbReference type="InterPro" id="IPR016032">
    <property type="entry name" value="Sig_transdc_resp-reg_C-effctor"/>
</dbReference>
<gene>
    <name evidence="5" type="ORF">SAMN03080618_03206</name>
</gene>
<accession>A0A1I3RZP1</accession>
<keyword evidence="1" id="KW-0805">Transcription regulation</keyword>
<dbReference type="STRING" id="1121003.SAMN03080618_03206"/>
<evidence type="ECO:0000256" key="2">
    <source>
        <dbReference type="ARBA" id="ARBA00023125"/>
    </source>
</evidence>
<dbReference type="PROSITE" id="PS50043">
    <property type="entry name" value="HTH_LUXR_2"/>
    <property type="match status" value="1"/>
</dbReference>
<dbReference type="CDD" id="cd06170">
    <property type="entry name" value="LuxR_C_like"/>
    <property type="match status" value="1"/>
</dbReference>
<dbReference type="Pfam" id="PF00196">
    <property type="entry name" value="GerE"/>
    <property type="match status" value="1"/>
</dbReference>
<dbReference type="PANTHER" id="PTHR44688">
    <property type="entry name" value="DNA-BINDING TRANSCRIPTIONAL ACTIVATOR DEVR_DOSR"/>
    <property type="match status" value="1"/>
</dbReference>
<feature type="domain" description="HTH luxR-type" evidence="4">
    <location>
        <begin position="166"/>
        <end position="231"/>
    </location>
</feature>
<dbReference type="EMBL" id="FORF01000025">
    <property type="protein sequence ID" value="SFJ51945.1"/>
    <property type="molecule type" value="Genomic_DNA"/>
</dbReference>
<sequence>MLAIQTTLAAPLHAERSVTSRAQLARFLRGICLDIGADHYILVQPSVERGPKSVRIISSNWVFDALEDFGSEGIANLIESGNTTGVGERPQALTPETSPFLSTRERAGLVEHGHVELYCQKLSACGTMAFVLFSSHISGQIQPTALTLAHMKCCYGLAQFFKSNDNFAANDPLSERERECLLWVSEGKTTDEVALILGVSANTINSYIANAIQKFGANNRAMAIATAIRSGII</sequence>
<dbReference type="RefSeq" id="WP_091524411.1">
    <property type="nucleotide sequence ID" value="NZ_FORF01000025.1"/>
</dbReference>
<keyword evidence="6" id="KW-1185">Reference proteome</keyword>
<dbReference type="Gene3D" id="1.10.10.10">
    <property type="entry name" value="Winged helix-like DNA-binding domain superfamily/Winged helix DNA-binding domain"/>
    <property type="match status" value="1"/>
</dbReference>
<dbReference type="SUPFAM" id="SSF46894">
    <property type="entry name" value="C-terminal effector domain of the bipartite response regulators"/>
    <property type="match status" value="1"/>
</dbReference>
<dbReference type="GO" id="GO:0003677">
    <property type="term" value="F:DNA binding"/>
    <property type="evidence" value="ECO:0007669"/>
    <property type="project" value="UniProtKB-KW"/>
</dbReference>
<evidence type="ECO:0000313" key="5">
    <source>
        <dbReference type="EMBL" id="SFJ51945.1"/>
    </source>
</evidence>
<dbReference type="PRINTS" id="PR00038">
    <property type="entry name" value="HTHLUXR"/>
</dbReference>
<dbReference type="Proteomes" id="UP000242763">
    <property type="component" value="Unassembled WGS sequence"/>
</dbReference>
<reference evidence="6" key="1">
    <citation type="submission" date="2016-10" db="EMBL/GenBank/DDBJ databases">
        <authorList>
            <person name="Varghese N."/>
            <person name="Submissions S."/>
        </authorList>
    </citation>
    <scope>NUCLEOTIDE SEQUENCE [LARGE SCALE GENOMIC DNA]</scope>
    <source>
        <strain evidence="6">DSM 21857</strain>
    </source>
</reference>
<dbReference type="InterPro" id="IPR000792">
    <property type="entry name" value="Tscrpt_reg_LuxR_C"/>
</dbReference>
<dbReference type="PROSITE" id="PS00622">
    <property type="entry name" value="HTH_LUXR_1"/>
    <property type="match status" value="1"/>
</dbReference>
<organism evidence="5 6">
    <name type="scientific">Aquamicrobium aerolatum DSM 21857</name>
    <dbReference type="NCBI Taxonomy" id="1121003"/>
    <lineage>
        <taxon>Bacteria</taxon>
        <taxon>Pseudomonadati</taxon>
        <taxon>Pseudomonadota</taxon>
        <taxon>Alphaproteobacteria</taxon>
        <taxon>Hyphomicrobiales</taxon>
        <taxon>Phyllobacteriaceae</taxon>
        <taxon>Aerobium</taxon>
    </lineage>
</organism>
<dbReference type="OrthoDB" id="3679796at2"/>
<dbReference type="InterPro" id="IPR036388">
    <property type="entry name" value="WH-like_DNA-bd_sf"/>
</dbReference>